<evidence type="ECO:0000313" key="2">
    <source>
        <dbReference type="EMBL" id="MPM62869.1"/>
    </source>
</evidence>
<dbReference type="EMBL" id="VSSQ01019090">
    <property type="protein sequence ID" value="MPM62869.1"/>
    <property type="molecule type" value="Genomic_DNA"/>
</dbReference>
<feature type="region of interest" description="Disordered" evidence="1">
    <location>
        <begin position="185"/>
        <end position="206"/>
    </location>
</feature>
<feature type="compositionally biased region" description="Basic and acidic residues" evidence="1">
    <location>
        <begin position="293"/>
        <end position="304"/>
    </location>
</feature>
<protein>
    <submittedName>
        <fullName evidence="2">Uncharacterized protein</fullName>
    </submittedName>
</protein>
<dbReference type="AlphaFoldDB" id="A0A645BBL7"/>
<comment type="caution">
    <text evidence="2">The sequence shown here is derived from an EMBL/GenBank/DDBJ whole genome shotgun (WGS) entry which is preliminary data.</text>
</comment>
<organism evidence="2">
    <name type="scientific">bioreactor metagenome</name>
    <dbReference type="NCBI Taxonomy" id="1076179"/>
    <lineage>
        <taxon>unclassified sequences</taxon>
        <taxon>metagenomes</taxon>
        <taxon>ecological metagenomes</taxon>
    </lineage>
</organism>
<evidence type="ECO:0000256" key="1">
    <source>
        <dbReference type="SAM" id="MobiDB-lite"/>
    </source>
</evidence>
<reference evidence="2" key="1">
    <citation type="submission" date="2019-08" db="EMBL/GenBank/DDBJ databases">
        <authorList>
            <person name="Kucharzyk K."/>
            <person name="Murdoch R.W."/>
            <person name="Higgins S."/>
            <person name="Loffler F."/>
        </authorList>
    </citation>
    <scope>NUCLEOTIDE SEQUENCE</scope>
</reference>
<proteinExistence type="predicted"/>
<feature type="region of interest" description="Disordered" evidence="1">
    <location>
        <begin position="285"/>
        <end position="311"/>
    </location>
</feature>
<name>A0A645BBL7_9ZZZZ</name>
<gene>
    <name evidence="2" type="ORF">SDC9_109747</name>
</gene>
<accession>A0A645BBL7</accession>
<sequence>MGQDGHGLVREGSVAGEHRLQLVLVAPLKVRQANGLPPEGEYRFPRGCPQEAAKPLLRRQFQNKRAVPVAEQLLHRNRVRKGNAQPVAQRHFQHALGNAAVAGRPGGQDLPLGRQRLNLGQHPAQGFRPGQSVGVILRLQQHHGMSRPLELRREHAVGAVGGDGEGNQRGGHIQQLEAAAHGVLASHGGGSQNQLSSQRAQKGRQGLAPALRLPAQLFKIFLKGEVDRPAGRARGRQPAHRFHHRQIGPVIRAFFGNEGIEAPGHHRAGGRVPPLQRDFIHHHLGGSQLTRPPEGHEHRARPDGGVEPLGQPATGAAIQVACQRLVAPRKPARHAFCPILGRGGGGGDMLGRAVGA</sequence>